<evidence type="ECO:0000259" key="3">
    <source>
        <dbReference type="Pfam" id="PF02517"/>
    </source>
</evidence>
<keyword evidence="2" id="KW-0472">Membrane</keyword>
<keyword evidence="4" id="KW-0645">Protease</keyword>
<feature type="transmembrane region" description="Helical" evidence="2">
    <location>
        <begin position="226"/>
        <end position="251"/>
    </location>
</feature>
<organism evidence="4 5">
    <name type="scientific">Pseudoduganella albidiflava</name>
    <dbReference type="NCBI Taxonomy" id="321983"/>
    <lineage>
        <taxon>Bacteria</taxon>
        <taxon>Pseudomonadati</taxon>
        <taxon>Pseudomonadota</taxon>
        <taxon>Betaproteobacteria</taxon>
        <taxon>Burkholderiales</taxon>
        <taxon>Oxalobacteraceae</taxon>
        <taxon>Telluria group</taxon>
        <taxon>Pseudoduganella</taxon>
    </lineage>
</organism>
<feature type="transmembrane region" description="Helical" evidence="2">
    <location>
        <begin position="257"/>
        <end position="283"/>
    </location>
</feature>
<reference evidence="4 5" key="1">
    <citation type="submission" date="2019-02" db="EMBL/GenBank/DDBJ databases">
        <title>Draft Genome Sequences of Six Type Strains of the Genus Massilia.</title>
        <authorList>
            <person name="Miess H."/>
            <person name="Frediansyhah A."/>
            <person name="Gross H."/>
        </authorList>
    </citation>
    <scope>NUCLEOTIDE SEQUENCE [LARGE SCALE GENOMIC DNA]</scope>
    <source>
        <strain evidence="4 5">DSM 17472</strain>
    </source>
</reference>
<evidence type="ECO:0000256" key="2">
    <source>
        <dbReference type="SAM" id="Phobius"/>
    </source>
</evidence>
<feature type="compositionally biased region" description="Basic residues" evidence="1">
    <location>
        <begin position="9"/>
        <end position="32"/>
    </location>
</feature>
<dbReference type="InterPro" id="IPR003675">
    <property type="entry name" value="Rce1/LyrA-like_dom"/>
</dbReference>
<dbReference type="EMBL" id="CP036401">
    <property type="protein sequence ID" value="QBI01393.1"/>
    <property type="molecule type" value="Genomic_DNA"/>
</dbReference>
<keyword evidence="2" id="KW-0812">Transmembrane</keyword>
<name>A0ABX5RS35_9BURK</name>
<evidence type="ECO:0000256" key="1">
    <source>
        <dbReference type="SAM" id="MobiDB-lite"/>
    </source>
</evidence>
<feature type="transmembrane region" description="Helical" evidence="2">
    <location>
        <begin position="109"/>
        <end position="142"/>
    </location>
</feature>
<keyword evidence="5" id="KW-1185">Reference proteome</keyword>
<gene>
    <name evidence="4" type="ORF">EYF70_11435</name>
</gene>
<feature type="transmembrane region" description="Helical" evidence="2">
    <location>
        <begin position="195"/>
        <end position="214"/>
    </location>
</feature>
<feature type="transmembrane region" description="Helical" evidence="2">
    <location>
        <begin position="304"/>
        <end position="337"/>
    </location>
</feature>
<dbReference type="Proteomes" id="UP000292307">
    <property type="component" value="Chromosome"/>
</dbReference>
<feature type="transmembrane region" description="Helical" evidence="2">
    <location>
        <begin position="84"/>
        <end position="103"/>
    </location>
</feature>
<keyword evidence="4" id="KW-0378">Hydrolase</keyword>
<sequence>MEPPFYGRQRGRQRGRHGNSQRHGHPGSHRVRHERCHWAASAVARVPHRPASRQDRRGPGLAPLSIMASPSPHPPIMTSLPPSFWPLAATWMLAVLSLWVPPLGRLPAWMAGLAIAIGTALALGAMQPAGALALLLLAALCAGWRTATHRLAKGLLLAAIIVLSLALALHVVPGFANPLLLDKVQVSAASKPVSLYLNLDKTAVGIILCATFAVPARGRAAWRAVVAAWPVIVATPLIVLLAGYGAGVIAIDPKWFASWFAAYAPLFLLTNLFTTCLAEEAFFRALVQGRLADALSKRPDGARIAVGVAAVLFGVAHAHGGPALIVLATFAGVGYGLAYQRSGRIEAAILTHFALNATHFLMFTYPALR</sequence>
<evidence type="ECO:0000313" key="4">
    <source>
        <dbReference type="EMBL" id="QBI01393.1"/>
    </source>
</evidence>
<feature type="transmembrane region" description="Helical" evidence="2">
    <location>
        <begin position="154"/>
        <end position="175"/>
    </location>
</feature>
<dbReference type="GO" id="GO:0008237">
    <property type="term" value="F:metallopeptidase activity"/>
    <property type="evidence" value="ECO:0007669"/>
    <property type="project" value="UniProtKB-KW"/>
</dbReference>
<keyword evidence="4" id="KW-0482">Metalloprotease</keyword>
<keyword evidence="2" id="KW-1133">Transmembrane helix</keyword>
<feature type="region of interest" description="Disordered" evidence="1">
    <location>
        <begin position="1"/>
        <end position="32"/>
    </location>
</feature>
<feature type="transmembrane region" description="Helical" evidence="2">
    <location>
        <begin position="349"/>
        <end position="368"/>
    </location>
</feature>
<proteinExistence type="predicted"/>
<dbReference type="Pfam" id="PF02517">
    <property type="entry name" value="Rce1-like"/>
    <property type="match status" value="1"/>
</dbReference>
<protein>
    <submittedName>
        <fullName evidence="4">CPBP family intramembrane metalloprotease</fullName>
    </submittedName>
</protein>
<accession>A0ABX5RS35</accession>
<evidence type="ECO:0000313" key="5">
    <source>
        <dbReference type="Proteomes" id="UP000292307"/>
    </source>
</evidence>
<feature type="domain" description="CAAX prenyl protease 2/Lysostaphin resistance protein A-like" evidence="3">
    <location>
        <begin position="265"/>
        <end position="357"/>
    </location>
</feature>